<evidence type="ECO:0000313" key="7">
    <source>
        <dbReference type="Proteomes" id="UP000623467"/>
    </source>
</evidence>
<organism evidence="6 7">
    <name type="scientific">Mycena sanguinolenta</name>
    <dbReference type="NCBI Taxonomy" id="230812"/>
    <lineage>
        <taxon>Eukaryota</taxon>
        <taxon>Fungi</taxon>
        <taxon>Dikarya</taxon>
        <taxon>Basidiomycota</taxon>
        <taxon>Agaricomycotina</taxon>
        <taxon>Agaricomycetes</taxon>
        <taxon>Agaricomycetidae</taxon>
        <taxon>Agaricales</taxon>
        <taxon>Marasmiineae</taxon>
        <taxon>Mycenaceae</taxon>
        <taxon>Mycena</taxon>
    </lineage>
</organism>
<keyword evidence="1" id="KW-0479">Metal-binding</keyword>
<evidence type="ECO:0000256" key="1">
    <source>
        <dbReference type="ARBA" id="ARBA00022723"/>
    </source>
</evidence>
<dbReference type="Gene3D" id="1.10.1280.10">
    <property type="entry name" value="Di-copper center containing domain from catechol oxidase"/>
    <property type="match status" value="1"/>
</dbReference>
<sequence length="376" mass="41759">MDIKQNIAPVTSTLSRRVPPWLIFLSSAICGTLLALHTIMGFPVFSMLLNRQPVFAASESTLCTTPAVRQEWRTLNNHQKLEYIAAVQCLHRIPSISHLQGAKTRFDDFVALHVVSTDAVHNVGHFLPWHRRFLNVYETALRNECGFKGALPYWDWSLDVASGRPLAESPVFDRVFGFGGNGADIDGYEGSFGNKSMLASAGWVAPGSGGGCVTDGPFAQFMLSVGPGYDITDHCMTRAINDNMQPFLTPALVAALMPLTTFEEFRIELEGTPVTETLRVHDAGHNAVDGEMGDRYSSPGDPLFYLHHAFLDKIWWDWVQMDYSSRVKDISGRSTVNPPHVDVTLDFELDMGMLAPPVTIREVMDVPNQLLCHTYE</sequence>
<keyword evidence="3" id="KW-0472">Membrane</keyword>
<gene>
    <name evidence="6" type="ORF">MSAN_01235000</name>
</gene>
<evidence type="ECO:0000256" key="2">
    <source>
        <dbReference type="ARBA" id="ARBA00023008"/>
    </source>
</evidence>
<proteinExistence type="predicted"/>
<accession>A0A8H7D4T6</accession>
<dbReference type="InterPro" id="IPR008922">
    <property type="entry name" value="Di-copper_centre_dom_sf"/>
</dbReference>
<dbReference type="PANTHER" id="PTHR11474">
    <property type="entry name" value="TYROSINASE FAMILY MEMBER"/>
    <property type="match status" value="1"/>
</dbReference>
<evidence type="ECO:0000256" key="3">
    <source>
        <dbReference type="SAM" id="Phobius"/>
    </source>
</evidence>
<evidence type="ECO:0000313" key="6">
    <source>
        <dbReference type="EMBL" id="KAF7358946.1"/>
    </source>
</evidence>
<keyword evidence="3" id="KW-1133">Transmembrane helix</keyword>
<name>A0A8H7D4T6_9AGAR</name>
<dbReference type="EMBL" id="JACAZH010000009">
    <property type="protein sequence ID" value="KAF7358946.1"/>
    <property type="molecule type" value="Genomic_DNA"/>
</dbReference>
<dbReference type="Proteomes" id="UP000623467">
    <property type="component" value="Unassembled WGS sequence"/>
</dbReference>
<dbReference type="Pfam" id="PF00264">
    <property type="entry name" value="Tyrosinase"/>
    <property type="match status" value="1"/>
</dbReference>
<dbReference type="OrthoDB" id="6132182at2759"/>
<dbReference type="SUPFAM" id="SSF48056">
    <property type="entry name" value="Di-copper centre-containing domain"/>
    <property type="match status" value="1"/>
</dbReference>
<feature type="domain" description="Tyrosinase copper-binding" evidence="4">
    <location>
        <begin position="121"/>
        <end position="138"/>
    </location>
</feature>
<evidence type="ECO:0000259" key="5">
    <source>
        <dbReference type="PROSITE" id="PS00498"/>
    </source>
</evidence>
<keyword evidence="7" id="KW-1185">Reference proteome</keyword>
<dbReference type="PROSITE" id="PS00497">
    <property type="entry name" value="TYROSINASE_1"/>
    <property type="match status" value="1"/>
</dbReference>
<dbReference type="GO" id="GO:0046872">
    <property type="term" value="F:metal ion binding"/>
    <property type="evidence" value="ECO:0007669"/>
    <property type="project" value="UniProtKB-KW"/>
</dbReference>
<keyword evidence="3" id="KW-0812">Transmembrane</keyword>
<dbReference type="PRINTS" id="PR00092">
    <property type="entry name" value="TYROSINASE"/>
</dbReference>
<dbReference type="AlphaFoldDB" id="A0A8H7D4T6"/>
<dbReference type="GO" id="GO:0016491">
    <property type="term" value="F:oxidoreductase activity"/>
    <property type="evidence" value="ECO:0007669"/>
    <property type="project" value="InterPro"/>
</dbReference>
<protein>
    <submittedName>
        <fullName evidence="6">Tyrosinase central domain-containing protein</fullName>
    </submittedName>
</protein>
<keyword evidence="2" id="KW-0186">Copper</keyword>
<dbReference type="InterPro" id="IPR050316">
    <property type="entry name" value="Tyrosinase/Hemocyanin"/>
</dbReference>
<feature type="transmembrane region" description="Helical" evidence="3">
    <location>
        <begin position="21"/>
        <end position="45"/>
    </location>
</feature>
<dbReference type="PANTHER" id="PTHR11474:SF126">
    <property type="entry name" value="TYROSINASE-LIKE PROTEIN TYR-1-RELATED"/>
    <property type="match status" value="1"/>
</dbReference>
<evidence type="ECO:0000259" key="4">
    <source>
        <dbReference type="PROSITE" id="PS00497"/>
    </source>
</evidence>
<reference evidence="6" key="1">
    <citation type="submission" date="2020-05" db="EMBL/GenBank/DDBJ databases">
        <title>Mycena genomes resolve the evolution of fungal bioluminescence.</title>
        <authorList>
            <person name="Tsai I.J."/>
        </authorList>
    </citation>
    <scope>NUCLEOTIDE SEQUENCE</scope>
    <source>
        <strain evidence="6">160909Yilan</strain>
    </source>
</reference>
<dbReference type="PROSITE" id="PS00498">
    <property type="entry name" value="TYROSINASE_2"/>
    <property type="match status" value="1"/>
</dbReference>
<dbReference type="InterPro" id="IPR002227">
    <property type="entry name" value="Tyrosinase_Cu-bd"/>
</dbReference>
<comment type="caution">
    <text evidence="6">The sequence shown here is derived from an EMBL/GenBank/DDBJ whole genome shotgun (WGS) entry which is preliminary data.</text>
</comment>
<feature type="domain" description="Tyrosinase copper-binding" evidence="5">
    <location>
        <begin position="301"/>
        <end position="312"/>
    </location>
</feature>